<dbReference type="InterPro" id="IPR051715">
    <property type="entry name" value="Intimin-Invasin_domain"/>
</dbReference>
<dbReference type="Gene3D" id="2.40.160.160">
    <property type="entry name" value="Inverse autotransporter, beta-domain"/>
    <property type="match status" value="1"/>
</dbReference>
<dbReference type="PROSITE" id="PS51127">
    <property type="entry name" value="BIG1"/>
    <property type="match status" value="2"/>
</dbReference>
<protein>
    <submittedName>
        <fullName evidence="3">Invasin</fullName>
    </submittedName>
</protein>
<evidence type="ECO:0000259" key="2">
    <source>
        <dbReference type="PROSITE" id="PS51127"/>
    </source>
</evidence>
<evidence type="ECO:0000313" key="3">
    <source>
        <dbReference type="EMBL" id="VFS46919.1"/>
    </source>
</evidence>
<dbReference type="SMART" id="SM00634">
    <property type="entry name" value="BID_1"/>
    <property type="match status" value="2"/>
</dbReference>
<sequence length="531" mass="55824">MGESWQSHITPSDVITRRALTGSRYDLVERNNNIVLDYKKIELIQLSLPEQMTGSAFETTKINAQVTVKHGLKRIDWDVVPLVSAGAVVTQTSLQAISIRLPPYQLTGDNRNIYMLGAVAYDNQGNASKRSTTQIVVTQQRISELNSITALSHPSIPADGMSTSLVTVRLNDENNQPVQGMGTQLTLDVHFTPDSGVVLPSSIPALSVITETAPGVYTSQLTAGLVLGEAIIVPAIGQQRLASASIILTEDTSAMSPDNTLFSLIPDTIIADGIERSTLSLTARDIHNNPVKGLAVVFNVTGVGGMTLTSITENNGVYSAKLGGVLAGTATVIPSVNGIPIVNLSSSVVLVADNSSAILSLTVMTDGVFANGVATNAVQASVNDRQGNPVQAHRVAFTANNGAIMVASALTDVNGVALVTLTNTHSGITTVTADINGYSQRVDTSFIVEPPVSVLVYRNGVALTDNPVVDETLVAVPMCSTALCNATAINVQWEMESFAGSGVFIAISGATSETLTVTKNLQKRAIRVVSY</sequence>
<name>A0A484ZME6_9GAMM</name>
<dbReference type="PANTHER" id="PTHR39576">
    <property type="entry name" value="ATTACHING AND EFFACING PROTEIN HOMOLOG-RELATED-RELATED"/>
    <property type="match status" value="1"/>
</dbReference>
<dbReference type="InterPro" id="IPR038177">
    <property type="entry name" value="IAT_beta_sf"/>
</dbReference>
<dbReference type="GO" id="GO:0009279">
    <property type="term" value="C:cell outer membrane"/>
    <property type="evidence" value="ECO:0007669"/>
    <property type="project" value="TreeGrafter"/>
</dbReference>
<dbReference type="Proteomes" id="UP000373449">
    <property type="component" value="Unassembled WGS sequence"/>
</dbReference>
<dbReference type="EMBL" id="CAADJA010000002">
    <property type="protein sequence ID" value="VFS46919.1"/>
    <property type="molecule type" value="Genomic_DNA"/>
</dbReference>
<dbReference type="Gene3D" id="2.60.40.10">
    <property type="entry name" value="Immunoglobulins"/>
    <property type="match status" value="3"/>
</dbReference>
<dbReference type="FunFam" id="2.60.40.10:FF:000182">
    <property type="entry name" value="Gamma intimin"/>
    <property type="match status" value="1"/>
</dbReference>
<dbReference type="AlphaFoldDB" id="A0A484ZME6"/>
<accession>A0A484ZME6</accession>
<dbReference type="InterPro" id="IPR013783">
    <property type="entry name" value="Ig-like_fold"/>
</dbReference>
<dbReference type="NCBIfam" id="NF040485">
    <property type="entry name" value="ZirU_fam"/>
    <property type="match status" value="1"/>
</dbReference>
<dbReference type="InterPro" id="IPR008964">
    <property type="entry name" value="Invasin/intimin_cell_adhesion"/>
</dbReference>
<gene>
    <name evidence="3" type="ORF">NCTC12282_01849</name>
</gene>
<dbReference type="InterPro" id="IPR015217">
    <property type="entry name" value="Invasin_dom_3"/>
</dbReference>
<reference evidence="3 4" key="1">
    <citation type="submission" date="2019-03" db="EMBL/GenBank/DDBJ databases">
        <authorList>
            <consortium name="Pathogen Informatics"/>
        </authorList>
    </citation>
    <scope>NUCLEOTIDE SEQUENCE [LARGE SCALE GENOMIC DNA]</scope>
    <source>
        <strain evidence="3 4">NCTC12282</strain>
    </source>
</reference>
<comment type="similarity">
    <text evidence="1">Belongs to the intimin/invasin family.</text>
</comment>
<dbReference type="InterPro" id="IPR054665">
    <property type="entry name" value="ZirU-like_dom"/>
</dbReference>
<feature type="domain" description="Big-1" evidence="2">
    <location>
        <begin position="259"/>
        <end position="351"/>
    </location>
</feature>
<evidence type="ECO:0000313" key="4">
    <source>
        <dbReference type="Proteomes" id="UP000373449"/>
    </source>
</evidence>
<evidence type="ECO:0000256" key="1">
    <source>
        <dbReference type="ARBA" id="ARBA00010116"/>
    </source>
</evidence>
<dbReference type="SUPFAM" id="SSF49373">
    <property type="entry name" value="Invasin/intimin cell-adhesion fragments"/>
    <property type="match status" value="3"/>
</dbReference>
<dbReference type="InterPro" id="IPR003344">
    <property type="entry name" value="Big_1_dom"/>
</dbReference>
<organism evidence="3 4">
    <name type="scientific">Budvicia aquatica</name>
    <dbReference type="NCBI Taxonomy" id="82979"/>
    <lineage>
        <taxon>Bacteria</taxon>
        <taxon>Pseudomonadati</taxon>
        <taxon>Pseudomonadota</taxon>
        <taxon>Gammaproteobacteria</taxon>
        <taxon>Enterobacterales</taxon>
        <taxon>Budviciaceae</taxon>
        <taxon>Budvicia</taxon>
    </lineage>
</organism>
<proteinExistence type="inferred from homology"/>
<dbReference type="Pfam" id="PF02369">
    <property type="entry name" value="Big_1"/>
    <property type="match status" value="1"/>
</dbReference>
<dbReference type="Pfam" id="PF09134">
    <property type="entry name" value="Invasin_D3"/>
    <property type="match status" value="2"/>
</dbReference>
<feature type="domain" description="Big-1" evidence="2">
    <location>
        <begin position="358"/>
        <end position="447"/>
    </location>
</feature>
<dbReference type="PANTHER" id="PTHR39576:SF2">
    <property type="entry name" value="ATTACHING AND EFFACING PROTEIN HOMOLOG-RELATED"/>
    <property type="match status" value="1"/>
</dbReference>